<proteinExistence type="predicted"/>
<dbReference type="AlphaFoldDB" id="A0AAE0CQE3"/>
<evidence type="ECO:0000313" key="2">
    <source>
        <dbReference type="Proteomes" id="UP001280121"/>
    </source>
</evidence>
<dbReference type="EMBL" id="JANJYI010000002">
    <property type="protein sequence ID" value="KAK2659068.1"/>
    <property type="molecule type" value="Genomic_DNA"/>
</dbReference>
<dbReference type="Proteomes" id="UP001280121">
    <property type="component" value="Unassembled WGS sequence"/>
</dbReference>
<organism evidence="1 2">
    <name type="scientific">Dipteronia dyeriana</name>
    <dbReference type="NCBI Taxonomy" id="168575"/>
    <lineage>
        <taxon>Eukaryota</taxon>
        <taxon>Viridiplantae</taxon>
        <taxon>Streptophyta</taxon>
        <taxon>Embryophyta</taxon>
        <taxon>Tracheophyta</taxon>
        <taxon>Spermatophyta</taxon>
        <taxon>Magnoliopsida</taxon>
        <taxon>eudicotyledons</taxon>
        <taxon>Gunneridae</taxon>
        <taxon>Pentapetalae</taxon>
        <taxon>rosids</taxon>
        <taxon>malvids</taxon>
        <taxon>Sapindales</taxon>
        <taxon>Sapindaceae</taxon>
        <taxon>Hippocastanoideae</taxon>
        <taxon>Acereae</taxon>
        <taxon>Dipteronia</taxon>
    </lineage>
</organism>
<keyword evidence="2" id="KW-1185">Reference proteome</keyword>
<evidence type="ECO:0000313" key="1">
    <source>
        <dbReference type="EMBL" id="KAK2659068.1"/>
    </source>
</evidence>
<comment type="caution">
    <text evidence="1">The sequence shown here is derived from an EMBL/GenBank/DDBJ whole genome shotgun (WGS) entry which is preliminary data.</text>
</comment>
<protein>
    <submittedName>
        <fullName evidence="1">Uncharacterized protein</fullName>
    </submittedName>
</protein>
<feature type="non-terminal residue" evidence="1">
    <location>
        <position position="51"/>
    </location>
</feature>
<gene>
    <name evidence="1" type="ORF">Ddye_005601</name>
</gene>
<name>A0AAE0CQE3_9ROSI</name>
<accession>A0AAE0CQE3</accession>
<sequence>GKDYRTQFQFGNGALFGASYIQVSLATDFIYNYMSRDVKASVGYDCILRQR</sequence>
<reference evidence="1" key="1">
    <citation type="journal article" date="2023" name="Plant J.">
        <title>Genome sequences and population genomics provide insights into the demographic history, inbreeding, and mutation load of two 'living fossil' tree species of Dipteronia.</title>
        <authorList>
            <person name="Feng Y."/>
            <person name="Comes H.P."/>
            <person name="Chen J."/>
            <person name="Zhu S."/>
            <person name="Lu R."/>
            <person name="Zhang X."/>
            <person name="Li P."/>
            <person name="Qiu J."/>
            <person name="Olsen K.M."/>
            <person name="Qiu Y."/>
        </authorList>
    </citation>
    <scope>NUCLEOTIDE SEQUENCE</scope>
    <source>
        <strain evidence="1">KIB01</strain>
    </source>
</reference>